<sequence>MDLPDPQIASQNVTTPGRKWLRNEGNWQSNQRKRLRNASEEYVSKRSKFVPSKKFVAVQECCKEECPLRVGVPEQELSHQHFYTELGEYDLQNYHLSGSMQRNLPSKGTYISWSYYFQSKGFNVSAHKDGVEKYKICKKAMMAEENVLCSEFDFGQNLPVPKLPVNDQFYKRLLWLHVFNVNVLNDDTRSYMYFFMQGSIKKGANTVCNSLLDAIERELGLDYYNKIYLLCDSCGGRNKNYLVLYFLSLLAKVLQLEVHQIFPVRGHSYCSCDRNFGIYGNKKKNMETIETPEDYYKLVGEAREPPFTIVKESDVKVIDFESVIEEKMQSPQRSCPRSVVIDHQINLDDLKSGQVASPIGIVKENIADVRSLLRCLHNDNRTVLKEFLDNPLLKKKESSEDKLGGNKALQKMELNKKIVQEGKVHPKVERKTKPTMSVLRKNGKNVAVETKSRTKSKLVTAELKENHSLPGGGARKRKNKQNVVLAIPA</sequence>
<proteinExistence type="predicted"/>
<name>A0ACC2N453_9HYME</name>
<organism evidence="1 2">
    <name type="scientific">Eretmocerus hayati</name>
    <dbReference type="NCBI Taxonomy" id="131215"/>
    <lineage>
        <taxon>Eukaryota</taxon>
        <taxon>Metazoa</taxon>
        <taxon>Ecdysozoa</taxon>
        <taxon>Arthropoda</taxon>
        <taxon>Hexapoda</taxon>
        <taxon>Insecta</taxon>
        <taxon>Pterygota</taxon>
        <taxon>Neoptera</taxon>
        <taxon>Endopterygota</taxon>
        <taxon>Hymenoptera</taxon>
        <taxon>Apocrita</taxon>
        <taxon>Proctotrupomorpha</taxon>
        <taxon>Chalcidoidea</taxon>
        <taxon>Aphelinidae</taxon>
        <taxon>Aphelininae</taxon>
        <taxon>Eretmocerus</taxon>
    </lineage>
</organism>
<accession>A0ACC2N453</accession>
<keyword evidence="2" id="KW-1185">Reference proteome</keyword>
<dbReference type="EMBL" id="CM056744">
    <property type="protein sequence ID" value="KAJ8665827.1"/>
    <property type="molecule type" value="Genomic_DNA"/>
</dbReference>
<reference evidence="1" key="1">
    <citation type="submission" date="2023-04" db="EMBL/GenBank/DDBJ databases">
        <title>A chromosome-level genome assembly of the parasitoid wasp Eretmocerus hayati.</title>
        <authorList>
            <person name="Zhong Y."/>
            <person name="Liu S."/>
            <person name="Liu Y."/>
        </authorList>
    </citation>
    <scope>NUCLEOTIDE SEQUENCE</scope>
    <source>
        <strain evidence="1">ZJU_SS_LIU_2023</strain>
    </source>
</reference>
<gene>
    <name evidence="1" type="ORF">QAD02_007489</name>
</gene>
<evidence type="ECO:0000313" key="2">
    <source>
        <dbReference type="Proteomes" id="UP001239111"/>
    </source>
</evidence>
<evidence type="ECO:0000313" key="1">
    <source>
        <dbReference type="EMBL" id="KAJ8665827.1"/>
    </source>
</evidence>
<comment type="caution">
    <text evidence="1">The sequence shown here is derived from an EMBL/GenBank/DDBJ whole genome shotgun (WGS) entry which is preliminary data.</text>
</comment>
<dbReference type="Proteomes" id="UP001239111">
    <property type="component" value="Chromosome 4"/>
</dbReference>
<protein>
    <submittedName>
        <fullName evidence="1">Uncharacterized protein</fullName>
    </submittedName>
</protein>